<evidence type="ECO:0000313" key="2">
    <source>
        <dbReference type="EMBL" id="WVX78833.1"/>
    </source>
</evidence>
<feature type="transmembrane region" description="Helical" evidence="1">
    <location>
        <begin position="258"/>
        <end position="279"/>
    </location>
</feature>
<proteinExistence type="predicted"/>
<dbReference type="Pfam" id="PF13593">
    <property type="entry name" value="SBF_like"/>
    <property type="match status" value="1"/>
</dbReference>
<keyword evidence="1" id="KW-0472">Membrane</keyword>
<feature type="transmembrane region" description="Helical" evidence="1">
    <location>
        <begin position="125"/>
        <end position="149"/>
    </location>
</feature>
<dbReference type="InterPro" id="IPR038770">
    <property type="entry name" value="Na+/solute_symporter_sf"/>
</dbReference>
<evidence type="ECO:0000256" key="1">
    <source>
        <dbReference type="SAM" id="Phobius"/>
    </source>
</evidence>
<dbReference type="RefSeq" id="WP_338447767.1">
    <property type="nucleotide sequence ID" value="NZ_CP137640.1"/>
</dbReference>
<keyword evidence="3" id="KW-1185">Reference proteome</keyword>
<name>A0ABZ2C7K9_9BACI</name>
<keyword evidence="1" id="KW-1133">Transmembrane helix</keyword>
<evidence type="ECO:0000313" key="3">
    <source>
        <dbReference type="Proteomes" id="UP001357223"/>
    </source>
</evidence>
<feature type="transmembrane region" description="Helical" evidence="1">
    <location>
        <begin position="96"/>
        <end position="118"/>
    </location>
</feature>
<feature type="transmembrane region" description="Helical" evidence="1">
    <location>
        <begin position="225"/>
        <end position="246"/>
    </location>
</feature>
<gene>
    <name evidence="2" type="ORF">R4Z09_16100</name>
</gene>
<dbReference type="PANTHER" id="PTHR10361">
    <property type="entry name" value="SODIUM-BILE ACID COTRANSPORTER"/>
    <property type="match status" value="1"/>
</dbReference>
<dbReference type="Gene3D" id="1.20.1530.20">
    <property type="match status" value="1"/>
</dbReference>
<dbReference type="PANTHER" id="PTHR10361:SF28">
    <property type="entry name" value="P3 PROTEIN-RELATED"/>
    <property type="match status" value="1"/>
</dbReference>
<feature type="transmembrane region" description="Helical" evidence="1">
    <location>
        <begin position="37"/>
        <end position="54"/>
    </location>
</feature>
<feature type="transmembrane region" description="Helical" evidence="1">
    <location>
        <begin position="161"/>
        <end position="180"/>
    </location>
</feature>
<dbReference type="Proteomes" id="UP001357223">
    <property type="component" value="Chromosome"/>
</dbReference>
<organism evidence="2 3">
    <name type="scientific">Niallia oryzisoli</name>
    <dbReference type="NCBI Taxonomy" id="1737571"/>
    <lineage>
        <taxon>Bacteria</taxon>
        <taxon>Bacillati</taxon>
        <taxon>Bacillota</taxon>
        <taxon>Bacilli</taxon>
        <taxon>Bacillales</taxon>
        <taxon>Bacillaceae</taxon>
        <taxon>Niallia</taxon>
    </lineage>
</organism>
<feature type="transmembrane region" description="Helical" evidence="1">
    <location>
        <begin position="66"/>
        <end position="84"/>
    </location>
</feature>
<accession>A0ABZ2C7K9</accession>
<dbReference type="InterPro" id="IPR004710">
    <property type="entry name" value="Bilac:Na_transpt"/>
</dbReference>
<feature type="transmembrane region" description="Helical" evidence="1">
    <location>
        <begin position="12"/>
        <end position="31"/>
    </location>
</feature>
<feature type="transmembrane region" description="Helical" evidence="1">
    <location>
        <begin position="201"/>
        <end position="219"/>
    </location>
</feature>
<feature type="transmembrane region" description="Helical" evidence="1">
    <location>
        <begin position="285"/>
        <end position="306"/>
    </location>
</feature>
<dbReference type="InterPro" id="IPR016833">
    <property type="entry name" value="Put_Na-Bile_cotransptr"/>
</dbReference>
<sequence>MLQQINKKLEKMMPFITPTGVILGILFSYYIKDFSFLVPWLFAFMTFEGSLSMSFRSITGAVTHPLPVIIALTFLHIGMPLWAWSVGHITFNGDALTITGFILGMAIPTGVTSFIWVSMKKGNSALTLAIILIDSLIAPFIVPFSLSILVGQKVDLDVFNMMKGLFFMIVLPSIAGMLLNEMTKGKVKEIWKPRLSPISKIFLGLVVMLNGAVVAPYIMEMHLKLLFIILVVLFISATGYLFAFLLSKLLHYDKETTITLTFSGGMRNISAGAVIAMAYFPSAVIIPVVVAMLFQQILASLFGAFLDKHYSYEKVEEKTRMTI</sequence>
<protein>
    <submittedName>
        <fullName evidence="2">Bile acid:sodium symporter family protein</fullName>
    </submittedName>
</protein>
<keyword evidence="1" id="KW-0812">Transmembrane</keyword>
<reference evidence="2 3" key="1">
    <citation type="submission" date="2023-10" db="EMBL/GenBank/DDBJ databases">
        <title>Niallia locisalis sp.nov. isolated from a salt pond sample.</title>
        <authorList>
            <person name="Li X.-J."/>
            <person name="Dong L."/>
        </authorList>
    </citation>
    <scope>NUCLEOTIDE SEQUENCE [LARGE SCALE GENOMIC DNA]</scope>
    <source>
        <strain evidence="2 3">DSM 29761</strain>
    </source>
</reference>
<dbReference type="EMBL" id="CP137640">
    <property type="protein sequence ID" value="WVX78833.1"/>
    <property type="molecule type" value="Genomic_DNA"/>
</dbReference>